<accession>A0A397VEK2</accession>
<dbReference type="AlphaFoldDB" id="A0A397VEK2"/>
<reference evidence="1 2" key="1">
    <citation type="submission" date="2018-06" db="EMBL/GenBank/DDBJ databases">
        <title>Comparative genomics reveals the genomic features of Rhizophagus irregularis, R. cerebriforme, R. diaphanum and Gigaspora rosea, and their symbiotic lifestyle signature.</title>
        <authorList>
            <person name="Morin E."/>
            <person name="San Clemente H."/>
            <person name="Chen E.C.H."/>
            <person name="De La Providencia I."/>
            <person name="Hainaut M."/>
            <person name="Kuo A."/>
            <person name="Kohler A."/>
            <person name="Murat C."/>
            <person name="Tang N."/>
            <person name="Roy S."/>
            <person name="Loubradou J."/>
            <person name="Henrissat B."/>
            <person name="Grigoriev I.V."/>
            <person name="Corradi N."/>
            <person name="Roux C."/>
            <person name="Martin F.M."/>
        </authorList>
    </citation>
    <scope>NUCLEOTIDE SEQUENCE [LARGE SCALE GENOMIC DNA]</scope>
    <source>
        <strain evidence="1 2">DAOM 194757</strain>
    </source>
</reference>
<name>A0A397VEK2_9GLOM</name>
<protein>
    <submittedName>
        <fullName evidence="1">Uncharacterized protein</fullName>
    </submittedName>
</protein>
<organism evidence="1 2">
    <name type="scientific">Gigaspora rosea</name>
    <dbReference type="NCBI Taxonomy" id="44941"/>
    <lineage>
        <taxon>Eukaryota</taxon>
        <taxon>Fungi</taxon>
        <taxon>Fungi incertae sedis</taxon>
        <taxon>Mucoromycota</taxon>
        <taxon>Glomeromycotina</taxon>
        <taxon>Glomeromycetes</taxon>
        <taxon>Diversisporales</taxon>
        <taxon>Gigasporaceae</taxon>
        <taxon>Gigaspora</taxon>
    </lineage>
</organism>
<gene>
    <name evidence="1" type="ORF">C2G38_2083239</name>
</gene>
<evidence type="ECO:0000313" key="2">
    <source>
        <dbReference type="Proteomes" id="UP000266673"/>
    </source>
</evidence>
<sequence>MCHVNFETPSIQTTSVFNSNLNGFETFSKNFETTIFSNRFNNFRVKRNMYFCTLFHTKN</sequence>
<comment type="caution">
    <text evidence="1">The sequence shown here is derived from an EMBL/GenBank/DDBJ whole genome shotgun (WGS) entry which is preliminary data.</text>
</comment>
<dbReference type="EMBL" id="QKWP01000477">
    <property type="protein sequence ID" value="RIB19389.1"/>
    <property type="molecule type" value="Genomic_DNA"/>
</dbReference>
<evidence type="ECO:0000313" key="1">
    <source>
        <dbReference type="EMBL" id="RIB19389.1"/>
    </source>
</evidence>
<proteinExistence type="predicted"/>
<keyword evidence="2" id="KW-1185">Reference proteome</keyword>
<dbReference type="Proteomes" id="UP000266673">
    <property type="component" value="Unassembled WGS sequence"/>
</dbReference>